<feature type="domain" description="HTH gntR-type" evidence="4">
    <location>
        <begin position="11"/>
        <end position="80"/>
    </location>
</feature>
<dbReference type="GO" id="GO:0045892">
    <property type="term" value="P:negative regulation of DNA-templated transcription"/>
    <property type="evidence" value="ECO:0007669"/>
    <property type="project" value="TreeGrafter"/>
</dbReference>
<dbReference type="AlphaFoldDB" id="A0A0J9C5I3"/>
<dbReference type="InterPro" id="IPR011663">
    <property type="entry name" value="UTRA"/>
</dbReference>
<dbReference type="GO" id="GO:0003700">
    <property type="term" value="F:DNA-binding transcription factor activity"/>
    <property type="evidence" value="ECO:0007669"/>
    <property type="project" value="InterPro"/>
</dbReference>
<proteinExistence type="predicted"/>
<dbReference type="InterPro" id="IPR028978">
    <property type="entry name" value="Chorismate_lyase_/UTRA_dom_sf"/>
</dbReference>
<evidence type="ECO:0000259" key="4">
    <source>
        <dbReference type="PROSITE" id="PS50949"/>
    </source>
</evidence>
<evidence type="ECO:0000313" key="5">
    <source>
        <dbReference type="EMBL" id="KMW19709.1"/>
    </source>
</evidence>
<gene>
    <name evidence="5" type="ORF">HMPREF9470_02449</name>
</gene>
<dbReference type="EMBL" id="ADLK01000020">
    <property type="protein sequence ID" value="KMW19709.1"/>
    <property type="molecule type" value="Genomic_DNA"/>
</dbReference>
<sequence length="246" mass="28418">MDSVIDKKIKVPLHYQIYLDLLKKIQSGLLRPGERIPSEPELERIYGVSRVTVRGAIEMLAQEGLVEKNRGKKGTVVCKAKHAYDMKKLTSFTDDVRLYGERASSRLLDFQELVPEKRIAQLLELEEGEPVFYIERKRYRQDVAVGLHKSYIKMVSGLKLREEEFGPDVSLYAILRANGIVPTTASEVLEVKTPSDRTLEVLGLKPQTAVFYKERVTYSGDKNPFEYVQMFYNPDYYQYKVELRLD</sequence>
<dbReference type="RefSeq" id="WP_007866550.1">
    <property type="nucleotide sequence ID" value="NZ_KQ235878.1"/>
</dbReference>
<dbReference type="SUPFAM" id="SSF46785">
    <property type="entry name" value="Winged helix' DNA-binding domain"/>
    <property type="match status" value="1"/>
</dbReference>
<keyword evidence="3" id="KW-0804">Transcription</keyword>
<evidence type="ECO:0000256" key="1">
    <source>
        <dbReference type="ARBA" id="ARBA00023015"/>
    </source>
</evidence>
<dbReference type="Gene3D" id="1.10.10.10">
    <property type="entry name" value="Winged helix-like DNA-binding domain superfamily/Winged helix DNA-binding domain"/>
    <property type="match status" value="1"/>
</dbReference>
<keyword evidence="2" id="KW-0238">DNA-binding</keyword>
<dbReference type="GO" id="GO:0003677">
    <property type="term" value="F:DNA binding"/>
    <property type="evidence" value="ECO:0007669"/>
    <property type="project" value="UniProtKB-KW"/>
</dbReference>
<keyword evidence="1" id="KW-0805">Transcription regulation</keyword>
<dbReference type="Pfam" id="PF00392">
    <property type="entry name" value="GntR"/>
    <property type="match status" value="1"/>
</dbReference>
<dbReference type="InterPro" id="IPR036388">
    <property type="entry name" value="WH-like_DNA-bd_sf"/>
</dbReference>
<accession>A0A0J9C5I3</accession>
<dbReference type="PATRIC" id="fig|742734.4.peg.2631"/>
<dbReference type="SUPFAM" id="SSF64288">
    <property type="entry name" value="Chorismate lyase-like"/>
    <property type="match status" value="1"/>
</dbReference>
<dbReference type="SMART" id="SM00345">
    <property type="entry name" value="HTH_GNTR"/>
    <property type="match status" value="1"/>
</dbReference>
<dbReference type="PANTHER" id="PTHR44846">
    <property type="entry name" value="MANNOSYL-D-GLYCERATE TRANSPORT/METABOLISM SYSTEM REPRESSOR MNGR-RELATED"/>
    <property type="match status" value="1"/>
</dbReference>
<dbReference type="SMART" id="SM00866">
    <property type="entry name" value="UTRA"/>
    <property type="match status" value="1"/>
</dbReference>
<organism evidence="5 6">
    <name type="scientific">[Clostridium] citroniae WAL-19142</name>
    <dbReference type="NCBI Taxonomy" id="742734"/>
    <lineage>
        <taxon>Bacteria</taxon>
        <taxon>Bacillati</taxon>
        <taxon>Bacillota</taxon>
        <taxon>Clostridia</taxon>
        <taxon>Lachnospirales</taxon>
        <taxon>Lachnospiraceae</taxon>
        <taxon>Enterocloster</taxon>
    </lineage>
</organism>
<dbReference type="PROSITE" id="PS50949">
    <property type="entry name" value="HTH_GNTR"/>
    <property type="match status" value="1"/>
</dbReference>
<dbReference type="GeneID" id="93164105"/>
<dbReference type="Gene3D" id="3.40.1410.10">
    <property type="entry name" value="Chorismate lyase-like"/>
    <property type="match status" value="1"/>
</dbReference>
<dbReference type="PANTHER" id="PTHR44846:SF1">
    <property type="entry name" value="MANNOSYL-D-GLYCERATE TRANSPORT_METABOLISM SYSTEM REPRESSOR MNGR-RELATED"/>
    <property type="match status" value="1"/>
</dbReference>
<dbReference type="Pfam" id="PF07702">
    <property type="entry name" value="UTRA"/>
    <property type="match status" value="1"/>
</dbReference>
<dbReference type="CDD" id="cd07377">
    <property type="entry name" value="WHTH_GntR"/>
    <property type="match status" value="1"/>
</dbReference>
<dbReference type="Proteomes" id="UP000037392">
    <property type="component" value="Unassembled WGS sequence"/>
</dbReference>
<evidence type="ECO:0000313" key="6">
    <source>
        <dbReference type="Proteomes" id="UP000037392"/>
    </source>
</evidence>
<dbReference type="InterPro" id="IPR000524">
    <property type="entry name" value="Tscrpt_reg_HTH_GntR"/>
</dbReference>
<evidence type="ECO:0000256" key="3">
    <source>
        <dbReference type="ARBA" id="ARBA00023163"/>
    </source>
</evidence>
<dbReference type="InterPro" id="IPR036390">
    <property type="entry name" value="WH_DNA-bd_sf"/>
</dbReference>
<reference evidence="5 6" key="1">
    <citation type="submission" date="2011-04" db="EMBL/GenBank/DDBJ databases">
        <title>The Genome Sequence of Clostridium citroniae WAL-19142.</title>
        <authorList>
            <consortium name="The Broad Institute Genome Sequencing Platform"/>
            <person name="Earl A."/>
            <person name="Ward D."/>
            <person name="Feldgarden M."/>
            <person name="Gevers D."/>
            <person name="Warren Y.A."/>
            <person name="Tyrrell K.L."/>
            <person name="Citron D.M."/>
            <person name="Goldstein E.J."/>
            <person name="Daigneault M."/>
            <person name="Allen-Vercoe E."/>
            <person name="Young S.K."/>
            <person name="Zeng Q."/>
            <person name="Gargeya S."/>
            <person name="Fitzgerald M."/>
            <person name="Haas B."/>
            <person name="Abouelleil A."/>
            <person name="Alvarado L."/>
            <person name="Arachchi H.M."/>
            <person name="Berlin A."/>
            <person name="Brown A."/>
            <person name="Chapman S.B."/>
            <person name="Chen Z."/>
            <person name="Dunbar C."/>
            <person name="Freedman E."/>
            <person name="Gearin G."/>
            <person name="Gellesch M."/>
            <person name="Goldberg J."/>
            <person name="Griggs A."/>
            <person name="Gujja S."/>
            <person name="Heilman E.R."/>
            <person name="Heiman D."/>
            <person name="Howarth C."/>
            <person name="Larson L."/>
            <person name="Lui A."/>
            <person name="MacDonald P.J."/>
            <person name="Mehta T."/>
            <person name="Montmayeur A."/>
            <person name="Murphy C."/>
            <person name="Neiman D."/>
            <person name="Pearson M."/>
            <person name="Priest M."/>
            <person name="Roberts A."/>
            <person name="Saif S."/>
            <person name="Shea T."/>
            <person name="Shenoy N."/>
            <person name="Sisk P."/>
            <person name="Stolte C."/>
            <person name="Sykes S."/>
            <person name="White J."/>
            <person name="Yandava C."/>
            <person name="Wortman J."/>
            <person name="Nusbaum C."/>
            <person name="Birren B."/>
        </authorList>
    </citation>
    <scope>NUCLEOTIDE SEQUENCE [LARGE SCALE GENOMIC DNA]</scope>
    <source>
        <strain evidence="5 6">WAL-19142</strain>
    </source>
</reference>
<evidence type="ECO:0000256" key="2">
    <source>
        <dbReference type="ARBA" id="ARBA00023125"/>
    </source>
</evidence>
<comment type="caution">
    <text evidence="5">The sequence shown here is derived from an EMBL/GenBank/DDBJ whole genome shotgun (WGS) entry which is preliminary data.</text>
</comment>
<dbReference type="InterPro" id="IPR050679">
    <property type="entry name" value="Bact_HTH_transcr_reg"/>
</dbReference>
<name>A0A0J9C5I3_9FIRM</name>
<protein>
    <recommendedName>
        <fullName evidence="4">HTH gntR-type domain-containing protein</fullName>
    </recommendedName>
</protein>
<dbReference type="PRINTS" id="PR00035">
    <property type="entry name" value="HTHGNTR"/>
</dbReference>